<evidence type="ECO:0000256" key="4">
    <source>
        <dbReference type="ARBA" id="ARBA00010951"/>
    </source>
</evidence>
<keyword evidence="8 14" id="KW-0548">Nucleotidyltransferase</keyword>
<dbReference type="PIRSF" id="PIRSF000808">
    <property type="entry name" value="GalT"/>
    <property type="match status" value="1"/>
</dbReference>
<evidence type="ECO:0000256" key="15">
    <source>
        <dbReference type="SAM" id="MobiDB-lite"/>
    </source>
</evidence>
<evidence type="ECO:0000313" key="18">
    <source>
        <dbReference type="EMBL" id="GAA2200259.1"/>
    </source>
</evidence>
<dbReference type="PANTHER" id="PTHR11943:SF1">
    <property type="entry name" value="GALACTOSE-1-PHOSPHATE URIDYLYLTRANSFERASE"/>
    <property type="match status" value="1"/>
</dbReference>
<evidence type="ECO:0000259" key="17">
    <source>
        <dbReference type="Pfam" id="PF02744"/>
    </source>
</evidence>
<evidence type="ECO:0000256" key="12">
    <source>
        <dbReference type="ARBA" id="ARBA00023277"/>
    </source>
</evidence>
<feature type="domain" description="Galactose-1-phosphate uridyl transferase C-terminal" evidence="17">
    <location>
        <begin position="222"/>
        <end position="365"/>
    </location>
</feature>
<dbReference type="PANTHER" id="PTHR11943">
    <property type="entry name" value="GALACTOSE-1-PHOSPHATE URIDYLYLTRANSFERASE"/>
    <property type="match status" value="1"/>
</dbReference>
<evidence type="ECO:0000256" key="13">
    <source>
        <dbReference type="NCBIfam" id="TIGR00209"/>
    </source>
</evidence>
<dbReference type="PROSITE" id="PS00117">
    <property type="entry name" value="GAL_P_UDP_TRANSF_I"/>
    <property type="match status" value="1"/>
</dbReference>
<dbReference type="Gene3D" id="3.30.428.10">
    <property type="entry name" value="HIT-like"/>
    <property type="match status" value="2"/>
</dbReference>
<dbReference type="NCBIfam" id="TIGR00209">
    <property type="entry name" value="galT_1"/>
    <property type="match status" value="1"/>
</dbReference>
<evidence type="ECO:0000256" key="6">
    <source>
        <dbReference type="ARBA" id="ARBA00016340"/>
    </source>
</evidence>
<evidence type="ECO:0000256" key="5">
    <source>
        <dbReference type="ARBA" id="ARBA00012384"/>
    </source>
</evidence>
<evidence type="ECO:0000256" key="14">
    <source>
        <dbReference type="RuleBase" id="RU000506"/>
    </source>
</evidence>
<comment type="caution">
    <text evidence="18">The sequence shown here is derived from an EMBL/GenBank/DDBJ whole genome shotgun (WGS) entry which is preliminary data.</text>
</comment>
<dbReference type="GO" id="GO:0016779">
    <property type="term" value="F:nucleotidyltransferase activity"/>
    <property type="evidence" value="ECO:0007669"/>
    <property type="project" value="UniProtKB-KW"/>
</dbReference>
<evidence type="ECO:0000256" key="11">
    <source>
        <dbReference type="ARBA" id="ARBA00023144"/>
    </source>
</evidence>
<organism evidence="18 19">
    <name type="scientific">Sinomonas flava</name>
    <dbReference type="NCBI Taxonomy" id="496857"/>
    <lineage>
        <taxon>Bacteria</taxon>
        <taxon>Bacillati</taxon>
        <taxon>Actinomycetota</taxon>
        <taxon>Actinomycetes</taxon>
        <taxon>Micrococcales</taxon>
        <taxon>Micrococcaceae</taxon>
        <taxon>Sinomonas</taxon>
    </lineage>
</organism>
<evidence type="ECO:0000256" key="8">
    <source>
        <dbReference type="ARBA" id="ARBA00022695"/>
    </source>
</evidence>
<evidence type="ECO:0000256" key="3">
    <source>
        <dbReference type="ARBA" id="ARBA00004947"/>
    </source>
</evidence>
<keyword evidence="9 14" id="KW-0479">Metal-binding</keyword>
<evidence type="ECO:0000256" key="1">
    <source>
        <dbReference type="ARBA" id="ARBA00001107"/>
    </source>
</evidence>
<comment type="catalytic activity">
    <reaction evidence="1 14">
        <text>alpha-D-galactose 1-phosphate + UDP-alpha-D-glucose = alpha-D-glucose 1-phosphate + UDP-alpha-D-galactose</text>
        <dbReference type="Rhea" id="RHEA:13989"/>
        <dbReference type="ChEBI" id="CHEBI:58336"/>
        <dbReference type="ChEBI" id="CHEBI:58601"/>
        <dbReference type="ChEBI" id="CHEBI:58885"/>
        <dbReference type="ChEBI" id="CHEBI:66914"/>
        <dbReference type="EC" id="2.7.7.12"/>
    </reaction>
</comment>
<dbReference type="Pfam" id="PF01087">
    <property type="entry name" value="GalP_UDP_transf"/>
    <property type="match status" value="1"/>
</dbReference>
<evidence type="ECO:0000256" key="9">
    <source>
        <dbReference type="ARBA" id="ARBA00022723"/>
    </source>
</evidence>
<protein>
    <recommendedName>
        <fullName evidence="6 13">Galactose-1-phosphate uridylyltransferase</fullName>
        <ecNumber evidence="5 13">2.7.7.12</ecNumber>
    </recommendedName>
</protein>
<dbReference type="EMBL" id="BAAAQW010000005">
    <property type="protein sequence ID" value="GAA2200259.1"/>
    <property type="molecule type" value="Genomic_DNA"/>
</dbReference>
<feature type="domain" description="Galactose-1-phosphate uridyl transferase N-terminal" evidence="16">
    <location>
        <begin position="48"/>
        <end position="200"/>
    </location>
</feature>
<keyword evidence="19" id="KW-1185">Reference proteome</keyword>
<evidence type="ECO:0000313" key="19">
    <source>
        <dbReference type="Proteomes" id="UP001500432"/>
    </source>
</evidence>
<feature type="compositionally biased region" description="Basic and acidic residues" evidence="15">
    <location>
        <begin position="14"/>
        <end position="27"/>
    </location>
</feature>
<dbReference type="InterPro" id="IPR005850">
    <property type="entry name" value="GalP_Utransf_C"/>
</dbReference>
<keyword evidence="12 14" id="KW-0119">Carbohydrate metabolism</keyword>
<keyword evidence="10" id="KW-0862">Zinc</keyword>
<dbReference type="RefSeq" id="WP_344299558.1">
    <property type="nucleotide sequence ID" value="NZ_BAAAQW010000005.1"/>
</dbReference>
<dbReference type="Pfam" id="PF02744">
    <property type="entry name" value="GalP_UDP_tr_C"/>
    <property type="match status" value="1"/>
</dbReference>
<evidence type="ECO:0000256" key="2">
    <source>
        <dbReference type="ARBA" id="ARBA00001947"/>
    </source>
</evidence>
<dbReference type="SUPFAM" id="SSF54197">
    <property type="entry name" value="HIT-like"/>
    <property type="match status" value="2"/>
</dbReference>
<keyword evidence="11 14" id="KW-0299">Galactose metabolism</keyword>
<gene>
    <name evidence="18" type="primary">galT</name>
    <name evidence="18" type="ORF">GCM10009849_20030</name>
</gene>
<evidence type="ECO:0000259" key="16">
    <source>
        <dbReference type="Pfam" id="PF01087"/>
    </source>
</evidence>
<evidence type="ECO:0000256" key="10">
    <source>
        <dbReference type="ARBA" id="ARBA00022833"/>
    </source>
</evidence>
<comment type="similarity">
    <text evidence="4 14">Belongs to the galactose-1-phosphate uridylyltransferase type 1 family.</text>
</comment>
<feature type="region of interest" description="Disordered" evidence="15">
    <location>
        <begin position="1"/>
        <end position="46"/>
    </location>
</feature>
<evidence type="ECO:0000256" key="7">
    <source>
        <dbReference type="ARBA" id="ARBA00022679"/>
    </source>
</evidence>
<dbReference type="InterPro" id="IPR005849">
    <property type="entry name" value="GalP_Utransf_N"/>
</dbReference>
<dbReference type="Proteomes" id="UP001500432">
    <property type="component" value="Unassembled WGS sequence"/>
</dbReference>
<dbReference type="InterPro" id="IPR036265">
    <property type="entry name" value="HIT-like_sf"/>
</dbReference>
<dbReference type="InterPro" id="IPR001937">
    <property type="entry name" value="GalP_UDPtransf1"/>
</dbReference>
<sequence>MSAHSPAATSTRLSDGRELIYFDDPGRPPRTTSPDARGLPGRAEPGEVRYDELSGDWIAVAAHRQSRTHLPPAEACPLCPSTSGNLSEIPAEDYDVVVFENRFPSLGPALAELPDSLPWGQSAPAAGRCEVVSFTSSHTGSFGGLPYGRARTVVEAWAHRTAALSALSGIRQVFPFENRGADIGVTLHHPHGQIYAYPYVTPRAAQLGARARRFYDESGGRATLLGALLDRERTAGERMVLDGTHFSAYVPFAARWPLEVHLVPHRHAADFADLTGEEKDELAEVYLRLLQAVDALYDTPTPYIAAWHQAPLDTVLRPAARFHLQLTSPRRAPDKLKFLAGSEAAMGAFITDTRPEQVAGRLRSALAGIPAAAAEPSTGRKARA</sequence>
<dbReference type="EC" id="2.7.7.12" evidence="5 13"/>
<proteinExistence type="inferred from homology"/>
<dbReference type="InterPro" id="IPR019779">
    <property type="entry name" value="GalP_UDPtransf1_His-AS"/>
</dbReference>
<reference evidence="19" key="1">
    <citation type="journal article" date="2019" name="Int. J. Syst. Evol. Microbiol.">
        <title>The Global Catalogue of Microorganisms (GCM) 10K type strain sequencing project: providing services to taxonomists for standard genome sequencing and annotation.</title>
        <authorList>
            <consortium name="The Broad Institute Genomics Platform"/>
            <consortium name="The Broad Institute Genome Sequencing Center for Infectious Disease"/>
            <person name="Wu L."/>
            <person name="Ma J."/>
        </authorList>
    </citation>
    <scope>NUCLEOTIDE SEQUENCE [LARGE SCALE GENOMIC DNA]</scope>
    <source>
        <strain evidence="19">JCM 16034</strain>
    </source>
</reference>
<comment type="cofactor">
    <cofactor evidence="2">
        <name>Zn(2+)</name>
        <dbReference type="ChEBI" id="CHEBI:29105"/>
    </cofactor>
</comment>
<accession>A0ABP5NL73</accession>
<keyword evidence="7 14" id="KW-0808">Transferase</keyword>
<name>A0ABP5NL73_9MICC</name>
<comment type="pathway">
    <text evidence="3 14">Carbohydrate metabolism; galactose metabolism.</text>
</comment>